<dbReference type="AlphaFoldDB" id="A0A5J5EWX7"/>
<feature type="region of interest" description="Disordered" evidence="1">
    <location>
        <begin position="61"/>
        <end position="106"/>
    </location>
</feature>
<gene>
    <name evidence="3" type="ORF">FN846DRAFT_718012</name>
</gene>
<name>A0A5J5EWX7_9PEZI</name>
<proteinExistence type="predicted"/>
<feature type="compositionally biased region" description="Polar residues" evidence="1">
    <location>
        <begin position="1"/>
        <end position="13"/>
    </location>
</feature>
<feature type="region of interest" description="Disordered" evidence="1">
    <location>
        <begin position="1"/>
        <end position="47"/>
    </location>
</feature>
<dbReference type="InterPro" id="IPR006614">
    <property type="entry name" value="Peroxin/Ferlin"/>
</dbReference>
<dbReference type="PANTHER" id="PTHR23250">
    <property type="entry name" value="DYSFERLIN-RELATED"/>
    <property type="match status" value="1"/>
</dbReference>
<organism evidence="3 4">
    <name type="scientific">Sphaerosporella brunnea</name>
    <dbReference type="NCBI Taxonomy" id="1250544"/>
    <lineage>
        <taxon>Eukaryota</taxon>
        <taxon>Fungi</taxon>
        <taxon>Dikarya</taxon>
        <taxon>Ascomycota</taxon>
        <taxon>Pezizomycotina</taxon>
        <taxon>Pezizomycetes</taxon>
        <taxon>Pezizales</taxon>
        <taxon>Pyronemataceae</taxon>
        <taxon>Sphaerosporella</taxon>
    </lineage>
</organism>
<dbReference type="PANTHER" id="PTHR23250:SF1">
    <property type="entry name" value="TECTONIN BETA-PROPELLER REPEAT-CONTAINING PROTEIN 1"/>
    <property type="match status" value="1"/>
</dbReference>
<evidence type="ECO:0000259" key="2">
    <source>
        <dbReference type="SMART" id="SM00694"/>
    </source>
</evidence>
<dbReference type="Proteomes" id="UP000326924">
    <property type="component" value="Unassembled WGS sequence"/>
</dbReference>
<dbReference type="InterPro" id="IPR051513">
    <property type="entry name" value="Tectonin_beta-prop"/>
</dbReference>
<dbReference type="SMART" id="SM00694">
    <property type="entry name" value="DysFC"/>
    <property type="match status" value="1"/>
</dbReference>
<feature type="compositionally biased region" description="Basic and acidic residues" evidence="1">
    <location>
        <begin position="463"/>
        <end position="474"/>
    </location>
</feature>
<accession>A0A5J5EWX7</accession>
<dbReference type="EMBL" id="VXIS01000089">
    <property type="protein sequence ID" value="KAA8906411.1"/>
    <property type="molecule type" value="Genomic_DNA"/>
</dbReference>
<sequence>MWSGTSTPASSVTGGRITLIDNTAPTPTRSQSPAASTSGLEPSSSKREILRKAIAERKYKRWSAAGGGGRSSEESEAEEAARAEGVVVGRDEHGGDGAGDIPARKKKKKKDEIAVIDVLYENQRGAFVCGIPLFSSKSLLNFDPAPWQNGLFHDSPVSIVDAQVPDPSWVWDWKSWYVDMTADVDEGGWAYSFSFSPAFAWHGTHVWFHSFVRRRRWLRKRVKLPKELATAELYGGTSTVDAHGLNDDYFTIHSRVGKDARTRRKKRSVLESADWGGDEESDEEVEVKDVATLMKVVRRARLDREKIEAIMRFVEDGGDEVVYLADKLPELMRMMIFQASRRQLLAHLVSYTTQYEAGKAPTITIRPSDSDTEMQTKTDTIVEGKSPSQDTPAARARKIEALRKAAEAADQEVKKMEFWSDVKDVARTGESMGADLEEQGWNDLGISGPSLGNEKMFGGPAPDKGKGKGKEVVR</sequence>
<feature type="domain" description="Peroxin/Ferlin" evidence="2">
    <location>
        <begin position="188"/>
        <end position="224"/>
    </location>
</feature>
<comment type="caution">
    <text evidence="3">The sequence shown here is derived from an EMBL/GenBank/DDBJ whole genome shotgun (WGS) entry which is preliminary data.</text>
</comment>
<evidence type="ECO:0000256" key="1">
    <source>
        <dbReference type="SAM" id="MobiDB-lite"/>
    </source>
</evidence>
<reference evidence="3 4" key="1">
    <citation type="submission" date="2019-09" db="EMBL/GenBank/DDBJ databases">
        <title>Draft genome of the ectomycorrhizal ascomycete Sphaerosporella brunnea.</title>
        <authorList>
            <consortium name="DOE Joint Genome Institute"/>
            <person name="Benucci G.M."/>
            <person name="Marozzi G."/>
            <person name="Antonielli L."/>
            <person name="Sanchez S."/>
            <person name="Marco P."/>
            <person name="Wang X."/>
            <person name="Falini L.B."/>
            <person name="Barry K."/>
            <person name="Haridas S."/>
            <person name="Lipzen A."/>
            <person name="Labutti K."/>
            <person name="Grigoriev I.V."/>
            <person name="Murat C."/>
            <person name="Martin F."/>
            <person name="Albertini E."/>
            <person name="Donnini D."/>
            <person name="Bonito G."/>
        </authorList>
    </citation>
    <scope>NUCLEOTIDE SEQUENCE [LARGE SCALE GENOMIC DNA]</scope>
    <source>
        <strain evidence="3 4">Sb_GMNB300</strain>
    </source>
</reference>
<keyword evidence="4" id="KW-1185">Reference proteome</keyword>
<feature type="compositionally biased region" description="Polar residues" evidence="1">
    <location>
        <begin position="20"/>
        <end position="43"/>
    </location>
</feature>
<evidence type="ECO:0000313" key="4">
    <source>
        <dbReference type="Proteomes" id="UP000326924"/>
    </source>
</evidence>
<dbReference type="OrthoDB" id="72441at2759"/>
<evidence type="ECO:0000313" key="3">
    <source>
        <dbReference type="EMBL" id="KAA8906411.1"/>
    </source>
</evidence>
<protein>
    <recommendedName>
        <fullName evidence="2">Peroxin/Ferlin domain-containing protein</fullName>
    </recommendedName>
</protein>
<dbReference type="InParanoid" id="A0A5J5EWX7"/>
<feature type="region of interest" description="Disordered" evidence="1">
    <location>
        <begin position="430"/>
        <end position="474"/>
    </location>
</feature>
<dbReference type="GO" id="GO:0016020">
    <property type="term" value="C:membrane"/>
    <property type="evidence" value="ECO:0007669"/>
    <property type="project" value="InterPro"/>
</dbReference>